<comment type="similarity">
    <text evidence="3">Belongs to the trehalose phosphatase family.</text>
</comment>
<dbReference type="AlphaFoldDB" id="A0A849BQR9"/>
<dbReference type="Pfam" id="PF02358">
    <property type="entry name" value="Trehalose_PPase"/>
    <property type="match status" value="1"/>
</dbReference>
<dbReference type="NCBIfam" id="TIGR00685">
    <property type="entry name" value="T6PP"/>
    <property type="match status" value="1"/>
</dbReference>
<keyword evidence="3" id="KW-0460">Magnesium</keyword>
<evidence type="ECO:0000313" key="5">
    <source>
        <dbReference type="Proteomes" id="UP000555552"/>
    </source>
</evidence>
<dbReference type="RefSeq" id="WP_171202696.1">
    <property type="nucleotide sequence ID" value="NZ_BAAANP010000020.1"/>
</dbReference>
<dbReference type="GO" id="GO:0004805">
    <property type="term" value="F:trehalose-phosphatase activity"/>
    <property type="evidence" value="ECO:0007669"/>
    <property type="project" value="UniProtKB-EC"/>
</dbReference>
<dbReference type="InterPro" id="IPR044651">
    <property type="entry name" value="OTSB-like"/>
</dbReference>
<dbReference type="PANTHER" id="PTHR43768:SF3">
    <property type="entry name" value="TREHALOSE 6-PHOSPHATE PHOSPHATASE"/>
    <property type="match status" value="1"/>
</dbReference>
<gene>
    <name evidence="4" type="primary">otsB</name>
    <name evidence="4" type="ORF">HLB09_07115</name>
</gene>
<dbReference type="InterPro" id="IPR003337">
    <property type="entry name" value="Trehalose_PPase"/>
</dbReference>
<dbReference type="EMBL" id="JABEMA010000075">
    <property type="protein sequence ID" value="NNH22864.1"/>
    <property type="molecule type" value="Genomic_DNA"/>
</dbReference>
<keyword evidence="1 3" id="KW-0378">Hydrolase</keyword>
<evidence type="ECO:0000313" key="4">
    <source>
        <dbReference type="EMBL" id="NNH22864.1"/>
    </source>
</evidence>
<sequence length="267" mass="27001">MTADGGAAGRLDDGLEEALAALAASPRPLVALDFDGVLAPLVDDRDAARPLERSSAALAALAGLEGERAVALALVSGRPLASLVPLAAPPAAAALVGSHGAEVRMPGDEEPSAPLDAWQEALLGDVVARARAVVADHPGTDLEVKPAGAVLHTRTADVATASAAQRALVDGPGRLPGVRVLRGKDVVELAVLDVDKGRSLEALREDLGATAVLYAGDDVTDEHAFAVLRDGDVGVKVGDGGTAARHRVAGPEDVALLLERVLALRTG</sequence>
<comment type="catalytic activity">
    <reaction evidence="3">
        <text>alpha,alpha-trehalose 6-phosphate + H2O = alpha,alpha-trehalose + phosphate</text>
        <dbReference type="Rhea" id="RHEA:23420"/>
        <dbReference type="ChEBI" id="CHEBI:15377"/>
        <dbReference type="ChEBI" id="CHEBI:16551"/>
        <dbReference type="ChEBI" id="CHEBI:43474"/>
        <dbReference type="ChEBI" id="CHEBI:58429"/>
        <dbReference type="EC" id="3.1.3.12"/>
    </reaction>
</comment>
<dbReference type="GO" id="GO:0005992">
    <property type="term" value="P:trehalose biosynthetic process"/>
    <property type="evidence" value="ECO:0007669"/>
    <property type="project" value="UniProtKB-UniPathway"/>
</dbReference>
<keyword evidence="3" id="KW-0479">Metal-binding</keyword>
<dbReference type="Proteomes" id="UP000555552">
    <property type="component" value="Unassembled WGS sequence"/>
</dbReference>
<comment type="cofactor">
    <cofactor evidence="3">
        <name>Mg(2+)</name>
        <dbReference type="ChEBI" id="CHEBI:18420"/>
    </cofactor>
</comment>
<dbReference type="Gene3D" id="3.30.70.1020">
    <property type="entry name" value="Trehalose-6-phosphate phosphatase related protein, domain 2"/>
    <property type="match status" value="1"/>
</dbReference>
<keyword evidence="5" id="KW-1185">Reference proteome</keyword>
<dbReference type="EC" id="3.1.3.12" evidence="3"/>
<dbReference type="InterPro" id="IPR036412">
    <property type="entry name" value="HAD-like_sf"/>
</dbReference>
<name>A0A849BQR9_9ACTN</name>
<comment type="caution">
    <text evidence="4">The sequence shown here is derived from an EMBL/GenBank/DDBJ whole genome shotgun (WGS) entry which is preliminary data.</text>
</comment>
<evidence type="ECO:0000256" key="2">
    <source>
        <dbReference type="ARBA" id="ARBA00024179"/>
    </source>
</evidence>
<dbReference type="UniPathway" id="UPA00299"/>
<dbReference type="Gene3D" id="3.40.50.1000">
    <property type="entry name" value="HAD superfamily/HAD-like"/>
    <property type="match status" value="1"/>
</dbReference>
<evidence type="ECO:0000256" key="3">
    <source>
        <dbReference type="RuleBase" id="RU361117"/>
    </source>
</evidence>
<comment type="pathway">
    <text evidence="3">Glycan biosynthesis; trehalose biosynthesis.</text>
</comment>
<dbReference type="GO" id="GO:0046872">
    <property type="term" value="F:metal ion binding"/>
    <property type="evidence" value="ECO:0007669"/>
    <property type="project" value="UniProtKB-KW"/>
</dbReference>
<accession>A0A849BQR9</accession>
<dbReference type="SUPFAM" id="SSF56784">
    <property type="entry name" value="HAD-like"/>
    <property type="match status" value="1"/>
</dbReference>
<comment type="function">
    <text evidence="2 3">Removes the phosphate from trehalose 6-phosphate to produce free trehalose.</text>
</comment>
<dbReference type="InterPro" id="IPR023214">
    <property type="entry name" value="HAD_sf"/>
</dbReference>
<evidence type="ECO:0000256" key="1">
    <source>
        <dbReference type="ARBA" id="ARBA00022801"/>
    </source>
</evidence>
<protein>
    <recommendedName>
        <fullName evidence="3">Trehalose 6-phosphate phosphatase</fullName>
        <ecNumber evidence="3">3.1.3.12</ecNumber>
    </recommendedName>
</protein>
<proteinExistence type="inferred from homology"/>
<reference evidence="4 5" key="1">
    <citation type="submission" date="2020-05" db="EMBL/GenBank/DDBJ databases">
        <title>MicrobeNet Type strains.</title>
        <authorList>
            <person name="Nicholson A.C."/>
        </authorList>
    </citation>
    <scope>NUCLEOTIDE SEQUENCE [LARGE SCALE GENOMIC DNA]</scope>
    <source>
        <strain evidence="4 5">JCM 14547</strain>
    </source>
</reference>
<organism evidence="4 5">
    <name type="scientific">Pseudokineococcus marinus</name>
    <dbReference type="NCBI Taxonomy" id="351215"/>
    <lineage>
        <taxon>Bacteria</taxon>
        <taxon>Bacillati</taxon>
        <taxon>Actinomycetota</taxon>
        <taxon>Actinomycetes</taxon>
        <taxon>Kineosporiales</taxon>
        <taxon>Kineosporiaceae</taxon>
        <taxon>Pseudokineococcus</taxon>
    </lineage>
</organism>
<dbReference type="PANTHER" id="PTHR43768">
    <property type="entry name" value="TREHALOSE 6-PHOSPHATE PHOSPHATASE"/>
    <property type="match status" value="1"/>
</dbReference>